<dbReference type="AlphaFoldDB" id="A0A420NH82"/>
<dbReference type="Proteomes" id="UP000285084">
    <property type="component" value="Unassembled WGS sequence"/>
</dbReference>
<organism evidence="1 2">
    <name type="scientific">Fusarium oxysporum</name>
    <name type="common">Fusarium vascular wilt</name>
    <dbReference type="NCBI Taxonomy" id="5507"/>
    <lineage>
        <taxon>Eukaryota</taxon>
        <taxon>Fungi</taxon>
        <taxon>Dikarya</taxon>
        <taxon>Ascomycota</taxon>
        <taxon>Pezizomycotina</taxon>
        <taxon>Sordariomycetes</taxon>
        <taxon>Hypocreomycetidae</taxon>
        <taxon>Hypocreales</taxon>
        <taxon>Nectriaceae</taxon>
        <taxon>Fusarium</taxon>
        <taxon>Fusarium oxysporum species complex</taxon>
    </lineage>
</organism>
<sequence>MSEGAYSSWFFGHLLSAPEELGVPITCNSIIGSSQTTIWNCFIIAAGQTFLLGMAGP</sequence>
<comment type="caution">
    <text evidence="1">The sequence shown here is derived from an EMBL/GenBank/DDBJ whole genome shotgun (WGS) entry which is preliminary data.</text>
</comment>
<accession>A0A420NH82</accession>
<protein>
    <submittedName>
        <fullName evidence="1">Uncharacterized protein</fullName>
    </submittedName>
</protein>
<proteinExistence type="predicted"/>
<gene>
    <name evidence="1" type="ORF">BFJ69_g4748</name>
</gene>
<reference evidence="1 2" key="1">
    <citation type="journal article" date="2018" name="Sci. Rep.">
        <title>Characterisation of pathogen-specific regions and novel effector candidates in Fusarium oxysporum f. sp. cepae.</title>
        <authorList>
            <person name="Armitage A.D."/>
            <person name="Taylor A."/>
            <person name="Sobczyk M.K."/>
            <person name="Baxter L."/>
            <person name="Greenfield B.P."/>
            <person name="Bates H.J."/>
            <person name="Wilson F."/>
            <person name="Jackson A.C."/>
            <person name="Ott S."/>
            <person name="Harrison R.J."/>
            <person name="Clarkson J.P."/>
        </authorList>
    </citation>
    <scope>NUCLEOTIDE SEQUENCE [LARGE SCALE GENOMIC DNA]</scope>
    <source>
        <strain evidence="1 2">Fo_A13</strain>
    </source>
</reference>
<dbReference type="EMBL" id="MRCX01000031">
    <property type="protein sequence ID" value="RKK79638.1"/>
    <property type="molecule type" value="Genomic_DNA"/>
</dbReference>
<name>A0A420NH82_FUSOX</name>
<evidence type="ECO:0000313" key="2">
    <source>
        <dbReference type="Proteomes" id="UP000285084"/>
    </source>
</evidence>
<evidence type="ECO:0000313" key="1">
    <source>
        <dbReference type="EMBL" id="RKK79638.1"/>
    </source>
</evidence>